<evidence type="ECO:0000313" key="1">
    <source>
        <dbReference type="EMBL" id="KAJ2997767.1"/>
    </source>
</evidence>
<protein>
    <submittedName>
        <fullName evidence="1">Uncharacterized protein</fullName>
    </submittedName>
</protein>
<name>A0ACC1PNY7_9PEZI</name>
<accession>A0ACC1PNY7</accession>
<dbReference type="Proteomes" id="UP001143856">
    <property type="component" value="Unassembled WGS sequence"/>
</dbReference>
<gene>
    <name evidence="1" type="ORF">NUW58_g543</name>
</gene>
<proteinExistence type="predicted"/>
<dbReference type="EMBL" id="JAPDGR010000047">
    <property type="protein sequence ID" value="KAJ2997767.1"/>
    <property type="molecule type" value="Genomic_DNA"/>
</dbReference>
<sequence>MFFELCFAPREHACFLALLDETKRNSAKQWPNKPFYSLLATTLCSLASAILLSPPTTLCGQQSRELSTFRVAMVGPGSCGKSQLVRKYHEQGDYEEGSTILDSTTILIGELEVHVDDTGDWETYGGCLRDWTCNANAFIIPFGDVSVLNKIKASDLSFIEGKPTLLYATGGDEDMKAEARAFAGKLGWWFGNQDCHPFEVALQIVKYTSFLCEI</sequence>
<comment type="caution">
    <text evidence="1">The sequence shown here is derived from an EMBL/GenBank/DDBJ whole genome shotgun (WGS) entry which is preliminary data.</text>
</comment>
<evidence type="ECO:0000313" key="2">
    <source>
        <dbReference type="Proteomes" id="UP001143856"/>
    </source>
</evidence>
<keyword evidence="2" id="KW-1185">Reference proteome</keyword>
<organism evidence="1 2">
    <name type="scientific">Xylaria curta</name>
    <dbReference type="NCBI Taxonomy" id="42375"/>
    <lineage>
        <taxon>Eukaryota</taxon>
        <taxon>Fungi</taxon>
        <taxon>Dikarya</taxon>
        <taxon>Ascomycota</taxon>
        <taxon>Pezizomycotina</taxon>
        <taxon>Sordariomycetes</taxon>
        <taxon>Xylariomycetidae</taxon>
        <taxon>Xylariales</taxon>
        <taxon>Xylariaceae</taxon>
        <taxon>Xylaria</taxon>
    </lineage>
</organism>
<reference evidence="1" key="1">
    <citation type="submission" date="2022-10" db="EMBL/GenBank/DDBJ databases">
        <title>Genome Sequence of Xylaria curta.</title>
        <authorList>
            <person name="Buettner E."/>
        </authorList>
    </citation>
    <scope>NUCLEOTIDE SEQUENCE</scope>
    <source>
        <strain evidence="1">Babe10</strain>
    </source>
</reference>